<sequence length="398" mass="44695">MRRSSMVHLWLGNQCGTSLATSRRRYRVAVLYSFILLTFLGETAAHAWLQLFFPLVSATSPRAEFPNHQRVDSTLLLNSTKDLANTTAWMSTISFPEHSWLNACDRSSDARRPLCCAYWREKVGRSLRVLDRQLDTLRGIIPPQLTSPKSHMDLFEPTWNCDDLERVPPDPGDGSKWVCGLGTLGLRKSSIVYSLGSDGDTSFEAEIKRRVPSSSIYTFDPTLSPKKKAQLRARQEQGVLSFVDAGLGERDGDNVSFHGKYFLTSTLLGFKRRLGHEAREIDLLKVDVESAEAAAFLSHEGFGSCLTEYYRNPLGALGRKVGQLLVEIHKSPPALFASYLETARVFAILYTCGLMIFYKEPNVWGCDGWRCMEFSFISASHAFRAFEATHPVCTLEND</sequence>
<proteinExistence type="predicted"/>
<dbReference type="Pfam" id="PF13383">
    <property type="entry name" value="Methyltransf_22"/>
    <property type="match status" value="1"/>
</dbReference>
<name>A0A7S4C7L1_CHRCT</name>
<reference evidence="3" key="1">
    <citation type="submission" date="2021-01" db="EMBL/GenBank/DDBJ databases">
        <authorList>
            <person name="Corre E."/>
            <person name="Pelletier E."/>
            <person name="Niang G."/>
            <person name="Scheremetjew M."/>
            <person name="Finn R."/>
            <person name="Kale V."/>
            <person name="Holt S."/>
            <person name="Cochrane G."/>
            <person name="Meng A."/>
            <person name="Brown T."/>
            <person name="Cohen L."/>
        </authorList>
    </citation>
    <scope>NUCLEOTIDE SEQUENCE</scope>
    <source>
        <strain evidence="3">CCMP645</strain>
    </source>
</reference>
<evidence type="ECO:0000256" key="1">
    <source>
        <dbReference type="SAM" id="Phobius"/>
    </source>
</evidence>
<feature type="transmembrane region" description="Helical" evidence="1">
    <location>
        <begin position="29"/>
        <end position="49"/>
    </location>
</feature>
<dbReference type="InterPro" id="IPR025714">
    <property type="entry name" value="Methyltranfer_dom"/>
</dbReference>
<evidence type="ECO:0000313" key="3">
    <source>
        <dbReference type="EMBL" id="CAE0788776.1"/>
    </source>
</evidence>
<protein>
    <recommendedName>
        <fullName evidence="2">Methyltransferase domain-containing protein</fullName>
    </recommendedName>
</protein>
<keyword evidence="1" id="KW-0812">Transmembrane</keyword>
<dbReference type="EMBL" id="HBIZ01067843">
    <property type="protein sequence ID" value="CAE0788776.1"/>
    <property type="molecule type" value="Transcribed_RNA"/>
</dbReference>
<dbReference type="PANTHER" id="PTHR32026">
    <property type="entry name" value="METHYLTRANSFERASE-LIKE PROTEIN 24"/>
    <property type="match status" value="1"/>
</dbReference>
<accession>A0A7S4C7L1</accession>
<evidence type="ECO:0000259" key="2">
    <source>
        <dbReference type="Pfam" id="PF13383"/>
    </source>
</evidence>
<dbReference type="InterPro" id="IPR026913">
    <property type="entry name" value="METTL24"/>
</dbReference>
<keyword evidence="1" id="KW-0472">Membrane</keyword>
<gene>
    <name evidence="3" type="ORF">PCAR00345_LOCUS41485</name>
</gene>
<keyword evidence="1" id="KW-1133">Transmembrane helix</keyword>
<dbReference type="AlphaFoldDB" id="A0A7S4C7L1"/>
<feature type="domain" description="Methyltransferase" evidence="2">
    <location>
        <begin position="151"/>
        <end position="377"/>
    </location>
</feature>
<organism evidence="3">
    <name type="scientific">Chrysotila carterae</name>
    <name type="common">Marine alga</name>
    <name type="synonym">Syracosphaera carterae</name>
    <dbReference type="NCBI Taxonomy" id="13221"/>
    <lineage>
        <taxon>Eukaryota</taxon>
        <taxon>Haptista</taxon>
        <taxon>Haptophyta</taxon>
        <taxon>Prymnesiophyceae</taxon>
        <taxon>Isochrysidales</taxon>
        <taxon>Isochrysidaceae</taxon>
        <taxon>Chrysotila</taxon>
    </lineage>
</organism>